<protein>
    <submittedName>
        <fullName evidence="1">Uncharacterized protein</fullName>
    </submittedName>
</protein>
<organism evidence="1 2">
    <name type="scientific">Catharanthus roseus</name>
    <name type="common">Madagascar periwinkle</name>
    <name type="synonym">Vinca rosea</name>
    <dbReference type="NCBI Taxonomy" id="4058"/>
    <lineage>
        <taxon>Eukaryota</taxon>
        <taxon>Viridiplantae</taxon>
        <taxon>Streptophyta</taxon>
        <taxon>Embryophyta</taxon>
        <taxon>Tracheophyta</taxon>
        <taxon>Spermatophyta</taxon>
        <taxon>Magnoliopsida</taxon>
        <taxon>eudicotyledons</taxon>
        <taxon>Gunneridae</taxon>
        <taxon>Pentapetalae</taxon>
        <taxon>asterids</taxon>
        <taxon>lamiids</taxon>
        <taxon>Gentianales</taxon>
        <taxon>Apocynaceae</taxon>
        <taxon>Rauvolfioideae</taxon>
        <taxon>Vinceae</taxon>
        <taxon>Catharanthinae</taxon>
        <taxon>Catharanthus</taxon>
    </lineage>
</organism>
<proteinExistence type="predicted"/>
<reference evidence="2" key="1">
    <citation type="journal article" date="2023" name="Nat. Plants">
        <title>Single-cell RNA sequencing provides a high-resolution roadmap for understanding the multicellular compartmentation of specialized metabolism.</title>
        <authorList>
            <person name="Sun S."/>
            <person name="Shen X."/>
            <person name="Li Y."/>
            <person name="Li Y."/>
            <person name="Wang S."/>
            <person name="Li R."/>
            <person name="Zhang H."/>
            <person name="Shen G."/>
            <person name="Guo B."/>
            <person name="Wei J."/>
            <person name="Xu J."/>
            <person name="St-Pierre B."/>
            <person name="Chen S."/>
            <person name="Sun C."/>
        </authorList>
    </citation>
    <scope>NUCLEOTIDE SEQUENCE [LARGE SCALE GENOMIC DNA]</scope>
</reference>
<sequence>MDSSLPLVSIDRKSSIEKEPRTLNIDQIQIAREAALYVVSTRSMEEALRVFTEGLEPVMSCAAQNGGTMMDCDEQELLLSPSQLRNLRDIASAPF</sequence>
<evidence type="ECO:0000313" key="1">
    <source>
        <dbReference type="EMBL" id="KAI5672438.1"/>
    </source>
</evidence>
<gene>
    <name evidence="1" type="ORF">M9H77_12802</name>
</gene>
<dbReference type="EMBL" id="CM044703">
    <property type="protein sequence ID" value="KAI5672438.1"/>
    <property type="molecule type" value="Genomic_DNA"/>
</dbReference>
<dbReference type="Proteomes" id="UP001060085">
    <property type="component" value="Linkage Group LG03"/>
</dbReference>
<evidence type="ECO:0000313" key="2">
    <source>
        <dbReference type="Proteomes" id="UP001060085"/>
    </source>
</evidence>
<name>A0ACC0BIK2_CATRO</name>
<accession>A0ACC0BIK2</accession>
<keyword evidence="2" id="KW-1185">Reference proteome</keyword>
<comment type="caution">
    <text evidence="1">The sequence shown here is derived from an EMBL/GenBank/DDBJ whole genome shotgun (WGS) entry which is preliminary data.</text>
</comment>